<organism evidence="1 2">
    <name type="scientific">Senegalimassilia faecalis</name>
    <dbReference type="NCBI Taxonomy" id="2509433"/>
    <lineage>
        <taxon>Bacteria</taxon>
        <taxon>Bacillati</taxon>
        <taxon>Actinomycetota</taxon>
        <taxon>Coriobacteriia</taxon>
        <taxon>Coriobacteriales</taxon>
        <taxon>Coriobacteriaceae</taxon>
        <taxon>Senegalimassilia</taxon>
    </lineage>
</organism>
<dbReference type="Proteomes" id="UP000293345">
    <property type="component" value="Unassembled WGS sequence"/>
</dbReference>
<dbReference type="InterPro" id="IPR014718">
    <property type="entry name" value="GH-type_carb-bd"/>
</dbReference>
<comment type="caution">
    <text evidence="1">The sequence shown here is derived from an EMBL/GenBank/DDBJ whole genome shotgun (WGS) entry which is preliminary data.</text>
</comment>
<dbReference type="CDD" id="cd09024">
    <property type="entry name" value="Aldose_epim_lacX"/>
    <property type="match status" value="1"/>
</dbReference>
<accession>A0A4Q2JZM9</accession>
<dbReference type="Pfam" id="PF01263">
    <property type="entry name" value="Aldose_epim"/>
    <property type="match status" value="1"/>
</dbReference>
<reference evidence="1 2" key="1">
    <citation type="submission" date="2019-01" db="EMBL/GenBank/DDBJ databases">
        <title>Senegalimassilia sp. nov. KGMB04484 isolated human feces.</title>
        <authorList>
            <person name="Han K.-I."/>
            <person name="Kim J.-S."/>
            <person name="Lee K.C."/>
            <person name="Suh M.K."/>
            <person name="Eom M.K."/>
            <person name="Lee J.H."/>
            <person name="Park S.-H."/>
            <person name="Kang S.W."/>
            <person name="Park J.-E."/>
            <person name="Oh B.S."/>
            <person name="Yu S.Y."/>
            <person name="Choi S.-H."/>
            <person name="Lee D.H."/>
            <person name="Yoon H."/>
            <person name="Kim B.-Y."/>
            <person name="Lee J.H."/>
            <person name="Lee J.-S."/>
        </authorList>
    </citation>
    <scope>NUCLEOTIDE SEQUENCE [LARGE SCALE GENOMIC DNA]</scope>
    <source>
        <strain evidence="1 2">KGMB04484</strain>
    </source>
</reference>
<dbReference type="GO" id="GO:0030246">
    <property type="term" value="F:carbohydrate binding"/>
    <property type="evidence" value="ECO:0007669"/>
    <property type="project" value="InterPro"/>
</dbReference>
<dbReference type="InterPro" id="IPR011013">
    <property type="entry name" value="Gal_mutarotase_sf_dom"/>
</dbReference>
<keyword evidence="2" id="KW-1185">Reference proteome</keyword>
<dbReference type="GO" id="GO:0005975">
    <property type="term" value="P:carbohydrate metabolic process"/>
    <property type="evidence" value="ECO:0007669"/>
    <property type="project" value="InterPro"/>
</dbReference>
<dbReference type="AlphaFoldDB" id="A0A4Q2JZM9"/>
<protein>
    <submittedName>
        <fullName evidence="1">Aldose 1-epimerase family protein</fullName>
    </submittedName>
</protein>
<proteinExistence type="predicted"/>
<dbReference type="GO" id="GO:0016853">
    <property type="term" value="F:isomerase activity"/>
    <property type="evidence" value="ECO:0007669"/>
    <property type="project" value="InterPro"/>
</dbReference>
<dbReference type="SUPFAM" id="SSF74650">
    <property type="entry name" value="Galactose mutarotase-like"/>
    <property type="match status" value="1"/>
</dbReference>
<dbReference type="OrthoDB" id="9795355at2"/>
<dbReference type="RefSeq" id="WP_129424781.1">
    <property type="nucleotide sequence ID" value="NZ_SDPW01000001.1"/>
</dbReference>
<dbReference type="InterPro" id="IPR008183">
    <property type="entry name" value="Aldose_1/G6P_1-epimerase"/>
</dbReference>
<dbReference type="InterPro" id="IPR037481">
    <property type="entry name" value="LacX"/>
</dbReference>
<dbReference type="EMBL" id="SDPW01000001">
    <property type="protein sequence ID" value="RXZ54426.1"/>
    <property type="molecule type" value="Genomic_DNA"/>
</dbReference>
<name>A0A4Q2JZM9_9ACTN</name>
<evidence type="ECO:0000313" key="1">
    <source>
        <dbReference type="EMBL" id="RXZ54426.1"/>
    </source>
</evidence>
<sequence>MSELVEIRGRHVAAAIDPLGAQLSSLQLEGREYLWQGDQRFWARRAPVLFPIVGSLRGGCAQSAAGPCKMGRHGIARNYEHAVVERAADGSAATFELRDSAETRAAYPYRFVLNMTYALAGDASLSQTFRVTNTGDVTLPFCVGGHPAFNVPLPGAQGESFEDYELRFAEPWTCSVPVIGPDGLMSWDDAFECPRSANTLPLTHATFDHDALMFSHVPGSTLTLAGRKSGHGVSVDFPGFDYIGVWSAAGDAPFVALEPWTGHTTADNEDDVFEHKAGMTLLEPGQTIERTFTITLF</sequence>
<dbReference type="Gene3D" id="2.70.98.10">
    <property type="match status" value="1"/>
</dbReference>
<evidence type="ECO:0000313" key="2">
    <source>
        <dbReference type="Proteomes" id="UP000293345"/>
    </source>
</evidence>
<gene>
    <name evidence="1" type="ORF">ET524_08015</name>
</gene>